<dbReference type="Pfam" id="PF12679">
    <property type="entry name" value="ABC2_membrane_2"/>
    <property type="match status" value="1"/>
</dbReference>
<evidence type="ECO:0000313" key="8">
    <source>
        <dbReference type="Proteomes" id="UP000263900"/>
    </source>
</evidence>
<evidence type="ECO:0000256" key="1">
    <source>
        <dbReference type="ARBA" id="ARBA00004651"/>
    </source>
</evidence>
<keyword evidence="8" id="KW-1185">Reference proteome</keyword>
<feature type="transmembrane region" description="Helical" evidence="6">
    <location>
        <begin position="120"/>
        <end position="144"/>
    </location>
</feature>
<evidence type="ECO:0000256" key="2">
    <source>
        <dbReference type="ARBA" id="ARBA00022475"/>
    </source>
</evidence>
<feature type="transmembrane region" description="Helical" evidence="6">
    <location>
        <begin position="222"/>
        <end position="249"/>
    </location>
</feature>
<gene>
    <name evidence="7" type="ORF">D3H65_06815</name>
</gene>
<feature type="transmembrane region" description="Helical" evidence="6">
    <location>
        <begin position="12"/>
        <end position="36"/>
    </location>
</feature>
<dbReference type="EMBL" id="CP032157">
    <property type="protein sequence ID" value="AXY73707.1"/>
    <property type="molecule type" value="Genomic_DNA"/>
</dbReference>
<evidence type="ECO:0000256" key="6">
    <source>
        <dbReference type="SAM" id="Phobius"/>
    </source>
</evidence>
<sequence>MKNTLKIARAELLNLFYSPVAWLVILFYCIVCGVAFTEPMTLYYRLQKVFMEAEPHWTGFDGTGLTAELTGTVMRKLAANIFLFIPLLTMGTINREVNAGTIKLLYSSPIRTREIVLGKYLGLLSLMVTLMLITTVFLVSAFLITLSPEINHHFAALLGIFLLANAYIAIGVFISCLTNYQIVAGVLTFAVFFMLNTIGGLWQQYDLFRDFTWFLSISGRTYYFLNGLISTRDIFYFALITVLFLGFAMIKLRSTQESKPWTVAFSRYMALFVAVLLVGYCSGRPGQVKYWDLTRRKINTISTSTQSVLKELDGSPLTVTLYTNLFGANALHGLPQNRNFYLWQFWEQYRRFYPNMQFRFVYYYDHYSEDSTMFRMHPALNIDQIAEKVSKELGIRKSIFMPPAAIRRTIDLHQEGSQLVMQLAYKGKTTWLRTFRDNAVWPNQDCVAGTIARLTRDRVPKFLFTAGHYERNPWKGNERDYGEHVLSVASRTSLINLGMDADTINLLTADIPATTAALVIADPRTELQPAEQKKVNAWLHKGGNALVLAEMKKQSIINPLLRPLGVQADMGTIVHPNEHEMPHILLGQLTHAGSTLAMERDMYDYSRGAVKVLNNPIEGGVNLRYTADCGYQVQPLISIKGNDKTWIENGILVVDSAAPSFSAAEGDIRLDQYTLGVSLTRGKQRILITGDADMLTPFRRRVGNAFYSWLLDNRYPFYANYPGPTDKFFTARPVTIKVLKVVYTYVAPALVLLFAIVLLVRRKRK</sequence>
<feature type="transmembrane region" description="Helical" evidence="6">
    <location>
        <begin position="261"/>
        <end position="280"/>
    </location>
</feature>
<evidence type="ECO:0000313" key="7">
    <source>
        <dbReference type="EMBL" id="AXY73707.1"/>
    </source>
</evidence>
<dbReference type="PANTHER" id="PTHR30294">
    <property type="entry name" value="MEMBRANE COMPONENT OF ABC TRANSPORTER YHHJ-RELATED"/>
    <property type="match status" value="1"/>
</dbReference>
<feature type="transmembrane region" description="Helical" evidence="6">
    <location>
        <begin position="182"/>
        <end position="202"/>
    </location>
</feature>
<proteinExistence type="predicted"/>
<name>A0A3B7MJC2_9BACT</name>
<evidence type="ECO:0000256" key="5">
    <source>
        <dbReference type="ARBA" id="ARBA00023136"/>
    </source>
</evidence>
<dbReference type="KEGG" id="pseg:D3H65_06815"/>
<organism evidence="7 8">
    <name type="scientific">Paraflavitalea soli</name>
    <dbReference type="NCBI Taxonomy" id="2315862"/>
    <lineage>
        <taxon>Bacteria</taxon>
        <taxon>Pseudomonadati</taxon>
        <taxon>Bacteroidota</taxon>
        <taxon>Chitinophagia</taxon>
        <taxon>Chitinophagales</taxon>
        <taxon>Chitinophagaceae</taxon>
        <taxon>Paraflavitalea</taxon>
    </lineage>
</organism>
<accession>A0A3B7MJC2</accession>
<dbReference type="GO" id="GO:0140359">
    <property type="term" value="F:ABC-type transporter activity"/>
    <property type="evidence" value="ECO:0007669"/>
    <property type="project" value="InterPro"/>
</dbReference>
<keyword evidence="5 6" id="KW-0472">Membrane</keyword>
<dbReference type="Proteomes" id="UP000263900">
    <property type="component" value="Chromosome"/>
</dbReference>
<protein>
    <submittedName>
        <fullName evidence="7">Uncharacterized protein</fullName>
    </submittedName>
</protein>
<dbReference type="AlphaFoldDB" id="A0A3B7MJC2"/>
<dbReference type="PANTHER" id="PTHR30294:SF29">
    <property type="entry name" value="MULTIDRUG ABC TRANSPORTER PERMEASE YBHS-RELATED"/>
    <property type="match status" value="1"/>
</dbReference>
<feature type="transmembrane region" description="Helical" evidence="6">
    <location>
        <begin position="742"/>
        <end position="760"/>
    </location>
</feature>
<feature type="transmembrane region" description="Helical" evidence="6">
    <location>
        <begin position="150"/>
        <end position="170"/>
    </location>
</feature>
<keyword evidence="4 6" id="KW-1133">Transmembrane helix</keyword>
<dbReference type="InterPro" id="IPR051449">
    <property type="entry name" value="ABC-2_transporter_component"/>
</dbReference>
<keyword evidence="2" id="KW-1003">Cell membrane</keyword>
<evidence type="ECO:0000256" key="3">
    <source>
        <dbReference type="ARBA" id="ARBA00022692"/>
    </source>
</evidence>
<evidence type="ECO:0000256" key="4">
    <source>
        <dbReference type="ARBA" id="ARBA00022989"/>
    </source>
</evidence>
<reference evidence="7 8" key="1">
    <citation type="submission" date="2018-09" db="EMBL/GenBank/DDBJ databases">
        <title>Genome sequencing of strain 6GH32-13.</title>
        <authorList>
            <person name="Weon H.-Y."/>
            <person name="Heo J."/>
            <person name="Kwon S.-W."/>
        </authorList>
    </citation>
    <scope>NUCLEOTIDE SEQUENCE [LARGE SCALE GENOMIC DNA]</scope>
    <source>
        <strain evidence="7 8">5GH32-13</strain>
    </source>
</reference>
<keyword evidence="3 6" id="KW-0812">Transmembrane</keyword>
<dbReference type="RefSeq" id="WP_119049542.1">
    <property type="nucleotide sequence ID" value="NZ_CP032157.1"/>
</dbReference>
<dbReference type="OrthoDB" id="609779at2"/>
<comment type="subcellular location">
    <subcellularLocation>
        <location evidence="1">Cell membrane</location>
        <topology evidence="1">Multi-pass membrane protein</topology>
    </subcellularLocation>
</comment>
<dbReference type="GO" id="GO:0005886">
    <property type="term" value="C:plasma membrane"/>
    <property type="evidence" value="ECO:0007669"/>
    <property type="project" value="UniProtKB-SubCell"/>
</dbReference>